<dbReference type="GO" id="GO:0005524">
    <property type="term" value="F:ATP binding"/>
    <property type="evidence" value="ECO:0007669"/>
    <property type="project" value="UniProtKB-KW"/>
</dbReference>
<dbReference type="GO" id="GO:0016887">
    <property type="term" value="F:ATP hydrolysis activity"/>
    <property type="evidence" value="ECO:0007669"/>
    <property type="project" value="InterPro"/>
</dbReference>
<feature type="domain" description="ABC transporter" evidence="5">
    <location>
        <begin position="5"/>
        <end position="218"/>
    </location>
</feature>
<evidence type="ECO:0000313" key="7">
    <source>
        <dbReference type="Proteomes" id="UP000595948"/>
    </source>
</evidence>
<evidence type="ECO:0000256" key="1">
    <source>
        <dbReference type="ARBA" id="ARBA00005417"/>
    </source>
</evidence>
<dbReference type="PANTHER" id="PTHR42711:SF5">
    <property type="entry name" value="ABC TRANSPORTER ATP-BINDING PROTEIN NATA"/>
    <property type="match status" value="1"/>
</dbReference>
<dbReference type="PROSITE" id="PS50893">
    <property type="entry name" value="ABC_TRANSPORTER_2"/>
    <property type="match status" value="1"/>
</dbReference>
<evidence type="ECO:0000259" key="5">
    <source>
        <dbReference type="PROSITE" id="PS50893"/>
    </source>
</evidence>
<dbReference type="PROSITE" id="PS00211">
    <property type="entry name" value="ABC_TRANSPORTER_1"/>
    <property type="match status" value="1"/>
</dbReference>
<dbReference type="InterPro" id="IPR017871">
    <property type="entry name" value="ABC_transporter-like_CS"/>
</dbReference>
<dbReference type="Gene3D" id="3.40.50.300">
    <property type="entry name" value="P-loop containing nucleotide triphosphate hydrolases"/>
    <property type="match status" value="1"/>
</dbReference>
<dbReference type="InterPro" id="IPR003593">
    <property type="entry name" value="AAA+_ATPase"/>
</dbReference>
<protein>
    <submittedName>
        <fullName evidence="6">ABC transporter ATP-binding protein</fullName>
    </submittedName>
</protein>
<dbReference type="Proteomes" id="UP000595948">
    <property type="component" value="Chromosome"/>
</dbReference>
<dbReference type="AlphaFoldDB" id="A0A7T4M035"/>
<sequence>MVNAIEIRNLTISYSNGKIIDNIDLFLEKGKVYGLVGGNGSGKSTLVNCILGLLPYKRGEIAIFGKQIYFNKTRKYVFSVCSAVLQDVSLPKRLTVKECLRLFAILGKGNLEKVEEVIHLLQLDEQEEVAYDKLSFGQKQRVVIGTALLQNFEILFLDEPTNGLDIETRYALFSIMSSLRQEGKTIVFISHREEEISEICDDIIFIENKKVKVRKGSLS</sequence>
<proteinExistence type="inferred from homology"/>
<dbReference type="RefSeq" id="WP_198459315.1">
    <property type="nucleotide sequence ID" value="NZ_CP066059.1"/>
</dbReference>
<reference evidence="6 7" key="1">
    <citation type="submission" date="2020-12" db="EMBL/GenBank/DDBJ databases">
        <title>FDA dAtabase for Regulatory Grade micrObial Sequences (FDA-ARGOS): Supporting development and validation of Infectious Disease Dx tests.</title>
        <authorList>
            <person name="Sproer C."/>
            <person name="Gronow S."/>
            <person name="Severitt S."/>
            <person name="Schroder I."/>
            <person name="Tallon L."/>
            <person name="Sadzewicz L."/>
            <person name="Zhao X."/>
            <person name="Boylan J."/>
            <person name="Ott S."/>
            <person name="Bowen H."/>
            <person name="Vavikolanu K."/>
            <person name="Mehta A."/>
            <person name="Aluvathingal J."/>
            <person name="Nadendla S."/>
            <person name="Lowell S."/>
            <person name="Myers T."/>
            <person name="Yan Y."/>
            <person name="Sichtig H."/>
        </authorList>
    </citation>
    <scope>NUCLEOTIDE SEQUENCE [LARGE SCALE GENOMIC DNA]</scope>
    <source>
        <strain evidence="6 7">FDAARGOS_1021</strain>
    </source>
</reference>
<dbReference type="PANTHER" id="PTHR42711">
    <property type="entry name" value="ABC TRANSPORTER ATP-BINDING PROTEIN"/>
    <property type="match status" value="1"/>
</dbReference>
<keyword evidence="4 6" id="KW-0067">ATP-binding</keyword>
<dbReference type="CDD" id="cd03230">
    <property type="entry name" value="ABC_DR_subfamily_A"/>
    <property type="match status" value="1"/>
</dbReference>
<gene>
    <name evidence="6" type="ORF">I6H78_07790</name>
</gene>
<accession>A0A7T4M035</accession>
<evidence type="ECO:0000313" key="6">
    <source>
        <dbReference type="EMBL" id="QQC35124.1"/>
    </source>
</evidence>
<name>A0A7T4M035_STROR</name>
<dbReference type="InterPro" id="IPR027417">
    <property type="entry name" value="P-loop_NTPase"/>
</dbReference>
<keyword evidence="2" id="KW-0813">Transport</keyword>
<keyword evidence="3" id="KW-0547">Nucleotide-binding</keyword>
<dbReference type="InterPro" id="IPR003439">
    <property type="entry name" value="ABC_transporter-like_ATP-bd"/>
</dbReference>
<evidence type="ECO:0000256" key="3">
    <source>
        <dbReference type="ARBA" id="ARBA00022741"/>
    </source>
</evidence>
<dbReference type="SMART" id="SM00382">
    <property type="entry name" value="AAA"/>
    <property type="match status" value="1"/>
</dbReference>
<dbReference type="InterPro" id="IPR050763">
    <property type="entry name" value="ABC_transporter_ATP-binding"/>
</dbReference>
<dbReference type="Pfam" id="PF00005">
    <property type="entry name" value="ABC_tran"/>
    <property type="match status" value="1"/>
</dbReference>
<evidence type="ECO:0000256" key="2">
    <source>
        <dbReference type="ARBA" id="ARBA00022448"/>
    </source>
</evidence>
<comment type="similarity">
    <text evidence="1">Belongs to the ABC transporter superfamily.</text>
</comment>
<evidence type="ECO:0000256" key="4">
    <source>
        <dbReference type="ARBA" id="ARBA00022840"/>
    </source>
</evidence>
<organism evidence="6 7">
    <name type="scientific">Streptococcus oralis</name>
    <dbReference type="NCBI Taxonomy" id="1303"/>
    <lineage>
        <taxon>Bacteria</taxon>
        <taxon>Bacillati</taxon>
        <taxon>Bacillota</taxon>
        <taxon>Bacilli</taxon>
        <taxon>Lactobacillales</taxon>
        <taxon>Streptococcaceae</taxon>
        <taxon>Streptococcus</taxon>
    </lineage>
</organism>
<dbReference type="SUPFAM" id="SSF52540">
    <property type="entry name" value="P-loop containing nucleoside triphosphate hydrolases"/>
    <property type="match status" value="1"/>
</dbReference>
<dbReference type="EMBL" id="CP066059">
    <property type="protein sequence ID" value="QQC35124.1"/>
    <property type="molecule type" value="Genomic_DNA"/>
</dbReference>